<dbReference type="EMBL" id="FP929136">
    <property type="protein sequence ID" value="CBX99597.1"/>
    <property type="molecule type" value="Genomic_DNA"/>
</dbReference>
<keyword evidence="3" id="KW-1185">Reference proteome</keyword>
<organism evidence="2 3">
    <name type="scientific">Leptosphaeria maculans (strain JN3 / isolate v23.1.3 / race Av1-4-5-6-7-8)</name>
    <name type="common">Blackleg fungus</name>
    <name type="synonym">Phoma lingam</name>
    <dbReference type="NCBI Taxonomy" id="985895"/>
    <lineage>
        <taxon>Eukaryota</taxon>
        <taxon>Fungi</taxon>
        <taxon>Dikarya</taxon>
        <taxon>Ascomycota</taxon>
        <taxon>Pezizomycotina</taxon>
        <taxon>Dothideomycetes</taxon>
        <taxon>Pleosporomycetidae</taxon>
        <taxon>Pleosporales</taxon>
        <taxon>Pleosporineae</taxon>
        <taxon>Leptosphaeriaceae</taxon>
        <taxon>Plenodomus</taxon>
        <taxon>Plenodomus lingam/Leptosphaeria maculans species complex</taxon>
    </lineage>
</organism>
<evidence type="ECO:0000313" key="2">
    <source>
        <dbReference type="EMBL" id="CBX99597.1"/>
    </source>
</evidence>
<dbReference type="OrthoDB" id="4760831at2759"/>
<reference evidence="3" key="1">
    <citation type="journal article" date="2011" name="Nat. Commun.">
        <title>Effector diversification within compartments of the Leptosphaeria maculans genome affected by Repeat-Induced Point mutations.</title>
        <authorList>
            <person name="Rouxel T."/>
            <person name="Grandaubert J."/>
            <person name="Hane J.K."/>
            <person name="Hoede C."/>
            <person name="van de Wouw A.P."/>
            <person name="Couloux A."/>
            <person name="Dominguez V."/>
            <person name="Anthouard V."/>
            <person name="Bally P."/>
            <person name="Bourras S."/>
            <person name="Cozijnsen A.J."/>
            <person name="Ciuffetti L.M."/>
            <person name="Degrave A."/>
            <person name="Dilmaghani A."/>
            <person name="Duret L."/>
            <person name="Fudal I."/>
            <person name="Goodwin S.B."/>
            <person name="Gout L."/>
            <person name="Glaser N."/>
            <person name="Linglin J."/>
            <person name="Kema G.H.J."/>
            <person name="Lapalu N."/>
            <person name="Lawrence C.B."/>
            <person name="May K."/>
            <person name="Meyer M."/>
            <person name="Ollivier B."/>
            <person name="Poulain J."/>
            <person name="Schoch C.L."/>
            <person name="Simon A."/>
            <person name="Spatafora J.W."/>
            <person name="Stachowiak A."/>
            <person name="Turgeon B.G."/>
            <person name="Tyler B.M."/>
            <person name="Vincent D."/>
            <person name="Weissenbach J."/>
            <person name="Amselem J."/>
            <person name="Quesneville H."/>
            <person name="Oliver R.P."/>
            <person name="Wincker P."/>
            <person name="Balesdent M.-H."/>
            <person name="Howlett B.J."/>
        </authorList>
    </citation>
    <scope>NUCLEOTIDE SEQUENCE [LARGE SCALE GENOMIC DNA]</scope>
    <source>
        <strain evidence="3">JN3 / isolate v23.1.3 / race Av1-4-5-6-7-8</strain>
    </source>
</reference>
<dbReference type="InParanoid" id="E5A7K2"/>
<name>E5A7K2_LEPMJ</name>
<dbReference type="GeneID" id="13289069"/>
<evidence type="ECO:0000256" key="1">
    <source>
        <dbReference type="SAM" id="MobiDB-lite"/>
    </source>
</evidence>
<dbReference type="HOGENOM" id="CLU_667429_0_0_1"/>
<accession>E5A7K2</accession>
<feature type="region of interest" description="Disordered" evidence="1">
    <location>
        <begin position="369"/>
        <end position="412"/>
    </location>
</feature>
<dbReference type="VEuPathDB" id="FungiDB:LEMA_P088360.1"/>
<feature type="compositionally biased region" description="Polar residues" evidence="1">
    <location>
        <begin position="403"/>
        <end position="412"/>
    </location>
</feature>
<dbReference type="OMA" id="DCCYASD"/>
<proteinExistence type="predicted"/>
<dbReference type="Proteomes" id="UP000002668">
    <property type="component" value="Genome"/>
</dbReference>
<evidence type="ECO:0000313" key="3">
    <source>
        <dbReference type="Proteomes" id="UP000002668"/>
    </source>
</evidence>
<dbReference type="eggNOG" id="ENOG502SNTS">
    <property type="taxonomic scope" value="Eukaryota"/>
</dbReference>
<gene>
    <name evidence="2" type="ORF">LEMA_P088360.1</name>
</gene>
<sequence>MPPTPLLTAEPETMQAVGGLQVQTGLPLTPPGSSIVACGQSNDEQHETKLQKWWDHAIAKHMDLPDGYRDVHVLMVKWEDSIDQLNVRPEVDALASIFKDVFLFDVREVQLGPKKSQHQLDKEIASWVFDKDSVDGLLIVYYAGHGVYDEKTKALEICPDNLGTYQNVSWTRSEKPFIETVQADVFLIMDCCYASDMLRNVAEVGRTFEMLAASHIGQTTCQPGPNSFTNSLIKHLKELAGELTRPYFTTLDIHQRMQRERDEPPAFWRRLSGSDRHIRLRKLKPKHERPAEDETDRLQYSRFLHLGFALKSEEFDKSHIEILTRKLPKLFERAKIPVVDIRWLGCRKVSSSRLREVVEMYMVKSRGDLSAVSPTTGRKRAADEADLGPGGRTSHKRGRVSLVQDSSVDAEE</sequence>
<protein>
    <submittedName>
        <fullName evidence="2">Uncharacterized protein</fullName>
    </submittedName>
</protein>
<dbReference type="STRING" id="985895.E5A7K2"/>
<dbReference type="Gene3D" id="3.40.50.1460">
    <property type="match status" value="1"/>
</dbReference>
<dbReference type="AlphaFoldDB" id="E5A7K2"/>